<organism evidence="6">
    <name type="scientific">Micromonas pusilla (strain CCMP1545)</name>
    <name type="common">Picoplanktonic green alga</name>
    <dbReference type="NCBI Taxonomy" id="564608"/>
    <lineage>
        <taxon>Eukaryota</taxon>
        <taxon>Viridiplantae</taxon>
        <taxon>Chlorophyta</taxon>
        <taxon>Mamiellophyceae</taxon>
        <taxon>Mamiellales</taxon>
        <taxon>Mamiellaceae</taxon>
        <taxon>Micromonas</taxon>
    </lineage>
</organism>
<dbReference type="CDD" id="cd02440">
    <property type="entry name" value="AdoMet_MTases"/>
    <property type="match status" value="1"/>
</dbReference>
<dbReference type="GeneID" id="9684765"/>
<dbReference type="Proteomes" id="UP000001876">
    <property type="component" value="Unassembled WGS sequence"/>
</dbReference>
<protein>
    <submittedName>
        <fullName evidence="5">Predicted protein</fullName>
    </submittedName>
</protein>
<dbReference type="InterPro" id="IPR050362">
    <property type="entry name" value="Cation-dep_OMT"/>
</dbReference>
<dbReference type="Gene3D" id="3.40.50.150">
    <property type="entry name" value="Vaccinia Virus protein VP39"/>
    <property type="match status" value="1"/>
</dbReference>
<dbReference type="STRING" id="564608.C1MV74"/>
<dbReference type="GO" id="GO:0008171">
    <property type="term" value="F:O-methyltransferase activity"/>
    <property type="evidence" value="ECO:0007669"/>
    <property type="project" value="InterPro"/>
</dbReference>
<reference evidence="5 6" key="1">
    <citation type="journal article" date="2009" name="Science">
        <title>Green evolution and dynamic adaptations revealed by genomes of the marine picoeukaryotes Micromonas.</title>
        <authorList>
            <person name="Worden A.Z."/>
            <person name="Lee J.H."/>
            <person name="Mock T."/>
            <person name="Rouze P."/>
            <person name="Simmons M.P."/>
            <person name="Aerts A.L."/>
            <person name="Allen A.E."/>
            <person name="Cuvelier M.L."/>
            <person name="Derelle E."/>
            <person name="Everett M.V."/>
            <person name="Foulon E."/>
            <person name="Grimwood J."/>
            <person name="Gundlach H."/>
            <person name="Henrissat B."/>
            <person name="Napoli C."/>
            <person name="McDonald S.M."/>
            <person name="Parker M.S."/>
            <person name="Rombauts S."/>
            <person name="Salamov A."/>
            <person name="Von Dassow P."/>
            <person name="Badger J.H."/>
            <person name="Coutinho P.M."/>
            <person name="Demir E."/>
            <person name="Dubchak I."/>
            <person name="Gentemann C."/>
            <person name="Eikrem W."/>
            <person name="Gready J.E."/>
            <person name="John U."/>
            <person name="Lanier W."/>
            <person name="Lindquist E.A."/>
            <person name="Lucas S."/>
            <person name="Mayer K.F."/>
            <person name="Moreau H."/>
            <person name="Not F."/>
            <person name="Otillar R."/>
            <person name="Panaud O."/>
            <person name="Pangilinan J."/>
            <person name="Paulsen I."/>
            <person name="Piegu B."/>
            <person name="Poliakov A."/>
            <person name="Robbens S."/>
            <person name="Schmutz J."/>
            <person name="Toulza E."/>
            <person name="Wyss T."/>
            <person name="Zelensky A."/>
            <person name="Zhou K."/>
            <person name="Armbrust E.V."/>
            <person name="Bhattacharya D."/>
            <person name="Goodenough U.W."/>
            <person name="Van de Peer Y."/>
            <person name="Grigoriev I.V."/>
        </authorList>
    </citation>
    <scope>NUCLEOTIDE SEQUENCE [LARGE SCALE GENOMIC DNA]</scope>
    <source>
        <strain evidence="5 6">CCMP1545</strain>
    </source>
</reference>
<dbReference type="SUPFAM" id="SSF53335">
    <property type="entry name" value="S-adenosyl-L-methionine-dependent methyltransferases"/>
    <property type="match status" value="1"/>
</dbReference>
<dbReference type="KEGG" id="mpp:MICPUCDRAFT_7143"/>
<keyword evidence="1" id="KW-0489">Methyltransferase</keyword>
<evidence type="ECO:0000256" key="4">
    <source>
        <dbReference type="ARBA" id="ARBA00023453"/>
    </source>
</evidence>
<evidence type="ECO:0000256" key="2">
    <source>
        <dbReference type="ARBA" id="ARBA00022679"/>
    </source>
</evidence>
<feature type="non-terminal residue" evidence="5">
    <location>
        <position position="1"/>
    </location>
</feature>
<dbReference type="GO" id="GO:0032259">
    <property type="term" value="P:methylation"/>
    <property type="evidence" value="ECO:0007669"/>
    <property type="project" value="UniProtKB-KW"/>
</dbReference>
<dbReference type="OMA" id="VCFEGVF"/>
<feature type="non-terminal residue" evidence="5">
    <location>
        <position position="236"/>
    </location>
</feature>
<evidence type="ECO:0000313" key="6">
    <source>
        <dbReference type="Proteomes" id="UP000001876"/>
    </source>
</evidence>
<dbReference type="OrthoDB" id="10251242at2759"/>
<evidence type="ECO:0000256" key="3">
    <source>
        <dbReference type="ARBA" id="ARBA00022691"/>
    </source>
</evidence>
<evidence type="ECO:0000256" key="1">
    <source>
        <dbReference type="ARBA" id="ARBA00022603"/>
    </source>
</evidence>
<gene>
    <name evidence="5" type="ORF">MICPUCDRAFT_7143</name>
</gene>
<keyword evidence="2" id="KW-0808">Transferase</keyword>
<dbReference type="InterPro" id="IPR002935">
    <property type="entry name" value="SAM_O-MeTrfase"/>
</dbReference>
<accession>C1MV74</accession>
<dbReference type="RefSeq" id="XP_003059618.1">
    <property type="nucleotide sequence ID" value="XM_003059572.2"/>
</dbReference>
<comment type="similarity">
    <text evidence="4">Belongs to the class I-like SAM-binding methyltransferase superfamily. Cation-dependent O-methyltransferase family.</text>
</comment>
<sequence length="236" mass="25912">KTPIAMDARLYAYLLKHTREPEVLRALRVETAALRGSQMQVPPEQGALLFTLCAMLRATHVVEIGTFTGYSSVAMALALPHDGTLTACDVSEPSFEVARAYWERAGVRGKIVERLGDAQATLDAMLAGDDDDDGDDDGDGAGGEKINHRGRYDFAFVDADKRGYWAYYEKLLELVRPGGVIAIDNVLWYGKVADPEVNDKQTIAIREFNEKVARDERISAHVTVPIGDGLTLCVVR</sequence>
<dbReference type="PANTHER" id="PTHR10509:SF14">
    <property type="entry name" value="CAFFEOYL-COA O-METHYLTRANSFERASE 3-RELATED"/>
    <property type="match status" value="1"/>
</dbReference>
<dbReference type="InterPro" id="IPR029063">
    <property type="entry name" value="SAM-dependent_MTases_sf"/>
</dbReference>
<keyword evidence="3" id="KW-0949">S-adenosyl-L-methionine</keyword>
<dbReference type="EMBL" id="GG663740">
    <property type="protein sequence ID" value="EEH56750.1"/>
    <property type="molecule type" value="Genomic_DNA"/>
</dbReference>
<dbReference type="AlphaFoldDB" id="C1MV74"/>
<dbReference type="PROSITE" id="PS51682">
    <property type="entry name" value="SAM_OMT_I"/>
    <property type="match status" value="1"/>
</dbReference>
<dbReference type="Pfam" id="PF01596">
    <property type="entry name" value="Methyltransf_3"/>
    <property type="match status" value="2"/>
</dbReference>
<dbReference type="GO" id="GO:0008757">
    <property type="term" value="F:S-adenosylmethionine-dependent methyltransferase activity"/>
    <property type="evidence" value="ECO:0007669"/>
    <property type="project" value="TreeGrafter"/>
</dbReference>
<name>C1MV74_MICPC</name>
<proteinExistence type="inferred from homology"/>
<dbReference type="eggNOG" id="KOG1663">
    <property type="taxonomic scope" value="Eukaryota"/>
</dbReference>
<evidence type="ECO:0000313" key="5">
    <source>
        <dbReference type="EMBL" id="EEH56750.1"/>
    </source>
</evidence>
<dbReference type="PANTHER" id="PTHR10509">
    <property type="entry name" value="O-METHYLTRANSFERASE-RELATED"/>
    <property type="match status" value="1"/>
</dbReference>
<keyword evidence="6" id="KW-1185">Reference proteome</keyword>